<evidence type="ECO:0000259" key="1">
    <source>
        <dbReference type="Pfam" id="PF05598"/>
    </source>
</evidence>
<sequence length="97" mass="10480">MQGRADPQREILDVESVAGHLLPAGGVFAFLAGHRRELFPDELFVDLFPSRRGRPSIPADVVASVIVLQTLHGLSDSEAVEAVTFDLRWKAACGLAV</sequence>
<comment type="caution">
    <text evidence="2">The sequence shown here is derived from an EMBL/GenBank/DDBJ whole genome shotgun (WGS) entry which is preliminary data.</text>
</comment>
<keyword evidence="3" id="KW-1185">Reference proteome</keyword>
<evidence type="ECO:0000313" key="2">
    <source>
        <dbReference type="EMBL" id="MDT0353858.1"/>
    </source>
</evidence>
<gene>
    <name evidence="2" type="ORF">RM445_30670</name>
</gene>
<name>A0ABU2NLE6_9PSEU</name>
<dbReference type="EMBL" id="JAVREJ010000049">
    <property type="protein sequence ID" value="MDT0353858.1"/>
    <property type="molecule type" value="Genomic_DNA"/>
</dbReference>
<feature type="domain" description="Transposase InsH N-terminal" evidence="1">
    <location>
        <begin position="42"/>
        <end position="96"/>
    </location>
</feature>
<accession>A0ABU2NLE6</accession>
<organism evidence="2 3">
    <name type="scientific">Pseudonocardia charpentierae</name>
    <dbReference type="NCBI Taxonomy" id="3075545"/>
    <lineage>
        <taxon>Bacteria</taxon>
        <taxon>Bacillati</taxon>
        <taxon>Actinomycetota</taxon>
        <taxon>Actinomycetes</taxon>
        <taxon>Pseudonocardiales</taxon>
        <taxon>Pseudonocardiaceae</taxon>
        <taxon>Pseudonocardia</taxon>
    </lineage>
</organism>
<feature type="non-terminal residue" evidence="2">
    <location>
        <position position="97"/>
    </location>
</feature>
<dbReference type="RefSeq" id="WP_311560369.1">
    <property type="nucleotide sequence ID" value="NZ_JAVREJ010000049.1"/>
</dbReference>
<proteinExistence type="predicted"/>
<dbReference type="InterPro" id="IPR008490">
    <property type="entry name" value="Transposase_InsH_N"/>
</dbReference>
<reference evidence="3" key="1">
    <citation type="submission" date="2023-07" db="EMBL/GenBank/DDBJ databases">
        <title>30 novel species of actinomycetes from the DSMZ collection.</title>
        <authorList>
            <person name="Nouioui I."/>
        </authorList>
    </citation>
    <scope>NUCLEOTIDE SEQUENCE [LARGE SCALE GENOMIC DNA]</scope>
    <source>
        <strain evidence="3">DSM 45834</strain>
    </source>
</reference>
<evidence type="ECO:0000313" key="3">
    <source>
        <dbReference type="Proteomes" id="UP001183202"/>
    </source>
</evidence>
<protein>
    <submittedName>
        <fullName evidence="2">Transposase</fullName>
    </submittedName>
</protein>
<dbReference type="Proteomes" id="UP001183202">
    <property type="component" value="Unassembled WGS sequence"/>
</dbReference>
<dbReference type="Pfam" id="PF05598">
    <property type="entry name" value="DUF772"/>
    <property type="match status" value="1"/>
</dbReference>